<dbReference type="AlphaFoldDB" id="A0A844Z5R4"/>
<feature type="transmembrane region" description="Helical" evidence="1">
    <location>
        <begin position="392"/>
        <end position="413"/>
    </location>
</feature>
<dbReference type="OrthoDB" id="9817953at2"/>
<protein>
    <recommendedName>
        <fullName evidence="4">CorA-like Mg2+ transporter protein</fullName>
    </recommendedName>
</protein>
<feature type="transmembrane region" description="Helical" evidence="1">
    <location>
        <begin position="425"/>
        <end position="446"/>
    </location>
</feature>
<name>A0A844Z5R4_9SPHN</name>
<organism evidence="2 3">
    <name type="scientific">Pontixanthobacter aestiaquae</name>
    <dbReference type="NCBI Taxonomy" id="1509367"/>
    <lineage>
        <taxon>Bacteria</taxon>
        <taxon>Pseudomonadati</taxon>
        <taxon>Pseudomonadota</taxon>
        <taxon>Alphaproteobacteria</taxon>
        <taxon>Sphingomonadales</taxon>
        <taxon>Erythrobacteraceae</taxon>
        <taxon>Pontixanthobacter</taxon>
    </lineage>
</organism>
<dbReference type="RefSeq" id="WP_160613511.1">
    <property type="nucleotide sequence ID" value="NZ_JAUFQM010000001.1"/>
</dbReference>
<keyword evidence="1" id="KW-1133">Transmembrane helix</keyword>
<accession>A0A844Z5R4</accession>
<keyword evidence="1" id="KW-0472">Membrane</keyword>
<sequence length="452" mass="51132">MAQNSRQVVFNAPLHTGIYLDSRRAALDSFGAVQQAVTDASMPVGAWDIARSKVRQSGLQIDVDDRRGVTILPRYIAERRLTGEDLSAALVALSLPATLKDESGTAAFHVEQIIIRQLEFGYATMLAYGRLECPNCSAIKEFRGLVEGISSQVPIWTPLAQETADALIDAIPAEFLLQAGPQSNIPAPIMRQRENDDIRMLWVHRIFRFERSDPLVDEAKEVEALVFRHEPDDVRNLAIDDDYDFYVGVGNSLVIADKEAFEADLDLVPRVVSMQNAYWARIESFDVELFHYINALSSEVDQRNISGFDKIQALEEKSQEIVDLLEYAELFRSAYNDYSYHLDPQSRVLWQEIISCWGTNNRFEAINDKLATLEKMYDRVRGSLRSLYDSQLNTFVIIFTLFGLLSVMVDVVDFVQESSFRGIDILRLGILGTMALILVVFGYTVLRRKTPL</sequence>
<evidence type="ECO:0000256" key="1">
    <source>
        <dbReference type="SAM" id="Phobius"/>
    </source>
</evidence>
<comment type="caution">
    <text evidence="2">The sequence shown here is derived from an EMBL/GenBank/DDBJ whole genome shotgun (WGS) entry which is preliminary data.</text>
</comment>
<keyword evidence="1" id="KW-0812">Transmembrane</keyword>
<evidence type="ECO:0000313" key="2">
    <source>
        <dbReference type="EMBL" id="MXO83128.1"/>
    </source>
</evidence>
<gene>
    <name evidence="2" type="ORF">GRI35_07080</name>
</gene>
<proteinExistence type="predicted"/>
<keyword evidence="3" id="KW-1185">Reference proteome</keyword>
<reference evidence="2 3" key="1">
    <citation type="submission" date="2019-12" db="EMBL/GenBank/DDBJ databases">
        <title>Genomic-based taxomic classification of the family Erythrobacteraceae.</title>
        <authorList>
            <person name="Xu L."/>
        </authorList>
    </citation>
    <scope>NUCLEOTIDE SEQUENCE [LARGE SCALE GENOMIC DNA]</scope>
    <source>
        <strain evidence="2 3">KCTC 42006</strain>
    </source>
</reference>
<evidence type="ECO:0008006" key="4">
    <source>
        <dbReference type="Google" id="ProtNLM"/>
    </source>
</evidence>
<evidence type="ECO:0000313" key="3">
    <source>
        <dbReference type="Proteomes" id="UP000460290"/>
    </source>
</evidence>
<dbReference type="EMBL" id="WTYZ01000001">
    <property type="protein sequence ID" value="MXO83128.1"/>
    <property type="molecule type" value="Genomic_DNA"/>
</dbReference>
<dbReference type="Proteomes" id="UP000460290">
    <property type="component" value="Unassembled WGS sequence"/>
</dbReference>